<dbReference type="Gene3D" id="2.40.440.10">
    <property type="entry name" value="L,D-transpeptidase catalytic domain-like"/>
    <property type="match status" value="1"/>
</dbReference>
<protein>
    <submittedName>
        <fullName evidence="11">Murein L,D-transpeptidase YcbB/YkuD</fullName>
    </submittedName>
</protein>
<gene>
    <name evidence="11" type="ORF">SAMN05216289_13320</name>
</gene>
<dbReference type="PROSITE" id="PS52029">
    <property type="entry name" value="LD_TPASE"/>
    <property type="match status" value="1"/>
</dbReference>
<dbReference type="OrthoDB" id="9778545at2"/>
<dbReference type="Pfam" id="PF01471">
    <property type="entry name" value="PG_binding_1"/>
    <property type="match status" value="1"/>
</dbReference>
<dbReference type="GO" id="GO:0004180">
    <property type="term" value="F:carboxypeptidase activity"/>
    <property type="evidence" value="ECO:0007669"/>
    <property type="project" value="UniProtKB-ARBA"/>
</dbReference>
<reference evidence="11 12" key="1">
    <citation type="submission" date="2016-10" db="EMBL/GenBank/DDBJ databases">
        <authorList>
            <person name="de Groot N.N."/>
        </authorList>
    </citation>
    <scope>NUCLEOTIDE SEQUENCE [LARGE SCALE GENOMIC DNA]</scope>
    <source>
        <strain evidence="11 12">CGMCC 1.7659</strain>
    </source>
</reference>
<feature type="active site" description="Nucleophile" evidence="7">
    <location>
        <position position="449"/>
    </location>
</feature>
<dbReference type="Pfam" id="PF20142">
    <property type="entry name" value="Scaffold"/>
    <property type="match status" value="1"/>
</dbReference>
<dbReference type="PANTHER" id="PTHR41533:SF2">
    <property type="entry name" value="BLR7131 PROTEIN"/>
    <property type="match status" value="1"/>
</dbReference>
<dbReference type="Gene3D" id="1.10.101.10">
    <property type="entry name" value="PGBD-like superfamily/PGBD"/>
    <property type="match status" value="1"/>
</dbReference>
<evidence type="ECO:0000256" key="3">
    <source>
        <dbReference type="ARBA" id="ARBA00022679"/>
    </source>
</evidence>
<evidence type="ECO:0000256" key="4">
    <source>
        <dbReference type="ARBA" id="ARBA00022960"/>
    </source>
</evidence>
<evidence type="ECO:0000256" key="5">
    <source>
        <dbReference type="ARBA" id="ARBA00022984"/>
    </source>
</evidence>
<feature type="chain" id="PRO_5011555796" evidence="9">
    <location>
        <begin position="24"/>
        <end position="535"/>
    </location>
</feature>
<dbReference type="RefSeq" id="WP_092410159.1">
    <property type="nucleotide sequence ID" value="NZ_FOVF01000033.1"/>
</dbReference>
<feature type="signal peptide" evidence="9">
    <location>
        <begin position="1"/>
        <end position="23"/>
    </location>
</feature>
<dbReference type="SUPFAM" id="SSF141523">
    <property type="entry name" value="L,D-transpeptidase catalytic domain-like"/>
    <property type="match status" value="1"/>
</dbReference>
<dbReference type="GO" id="GO:0009252">
    <property type="term" value="P:peptidoglycan biosynthetic process"/>
    <property type="evidence" value="ECO:0007669"/>
    <property type="project" value="UniProtKB-UniPathway"/>
</dbReference>
<evidence type="ECO:0000256" key="1">
    <source>
        <dbReference type="ARBA" id="ARBA00004752"/>
    </source>
</evidence>
<dbReference type="CDD" id="cd16913">
    <property type="entry name" value="YkuD_like"/>
    <property type="match status" value="1"/>
</dbReference>
<keyword evidence="3" id="KW-0808">Transferase</keyword>
<evidence type="ECO:0000256" key="9">
    <source>
        <dbReference type="SAM" id="SignalP"/>
    </source>
</evidence>
<dbReference type="AlphaFoldDB" id="A0A1I5A7F2"/>
<keyword evidence="8" id="KW-0175">Coiled coil</keyword>
<dbReference type="GO" id="GO:0016740">
    <property type="term" value="F:transferase activity"/>
    <property type="evidence" value="ECO:0007669"/>
    <property type="project" value="UniProtKB-KW"/>
</dbReference>
<keyword evidence="9" id="KW-0732">Signal</keyword>
<dbReference type="GO" id="GO:0071555">
    <property type="term" value="P:cell wall organization"/>
    <property type="evidence" value="ECO:0007669"/>
    <property type="project" value="UniProtKB-UniRule"/>
</dbReference>
<keyword evidence="4 7" id="KW-0133">Cell shape</keyword>
<dbReference type="InterPro" id="IPR036366">
    <property type="entry name" value="PGBDSf"/>
</dbReference>
<dbReference type="InterPro" id="IPR005490">
    <property type="entry name" value="LD_TPept_cat_dom"/>
</dbReference>
<feature type="coiled-coil region" evidence="8">
    <location>
        <begin position="264"/>
        <end position="291"/>
    </location>
</feature>
<dbReference type="InterPro" id="IPR052905">
    <property type="entry name" value="LD-transpeptidase_YkuD-like"/>
</dbReference>
<keyword evidence="6 7" id="KW-0961">Cell wall biogenesis/degradation</keyword>
<dbReference type="InterPro" id="IPR036365">
    <property type="entry name" value="PGBD-like_sf"/>
</dbReference>
<dbReference type="GO" id="GO:0008360">
    <property type="term" value="P:regulation of cell shape"/>
    <property type="evidence" value="ECO:0007669"/>
    <property type="project" value="UniProtKB-UniRule"/>
</dbReference>
<comment type="pathway">
    <text evidence="1 7">Cell wall biogenesis; peptidoglycan biosynthesis.</text>
</comment>
<feature type="active site" description="Proton donor/acceptor" evidence="7">
    <location>
        <position position="430"/>
    </location>
</feature>
<dbReference type="InterPro" id="IPR045380">
    <property type="entry name" value="LD_TPept_scaffold_dom"/>
</dbReference>
<dbReference type="STRING" id="578942.SAMN05216289_13320"/>
<feature type="domain" description="L,D-TPase catalytic" evidence="10">
    <location>
        <begin position="298"/>
        <end position="477"/>
    </location>
</feature>
<organism evidence="11 12">
    <name type="scientific">Dokdonella immobilis</name>
    <dbReference type="NCBI Taxonomy" id="578942"/>
    <lineage>
        <taxon>Bacteria</taxon>
        <taxon>Pseudomonadati</taxon>
        <taxon>Pseudomonadota</taxon>
        <taxon>Gammaproteobacteria</taxon>
        <taxon>Lysobacterales</taxon>
        <taxon>Rhodanobacteraceae</taxon>
        <taxon>Dokdonella</taxon>
    </lineage>
</organism>
<evidence type="ECO:0000313" key="11">
    <source>
        <dbReference type="EMBL" id="SFN58328.1"/>
    </source>
</evidence>
<proteinExistence type="inferred from homology"/>
<evidence type="ECO:0000313" key="12">
    <source>
        <dbReference type="Proteomes" id="UP000198575"/>
    </source>
</evidence>
<evidence type="ECO:0000256" key="2">
    <source>
        <dbReference type="ARBA" id="ARBA00005992"/>
    </source>
</evidence>
<dbReference type="Proteomes" id="UP000198575">
    <property type="component" value="Unassembled WGS sequence"/>
</dbReference>
<evidence type="ECO:0000256" key="8">
    <source>
        <dbReference type="SAM" id="Coils"/>
    </source>
</evidence>
<dbReference type="EMBL" id="FOVF01000033">
    <property type="protein sequence ID" value="SFN58328.1"/>
    <property type="molecule type" value="Genomic_DNA"/>
</dbReference>
<comment type="similarity">
    <text evidence="2">Belongs to the YkuD family.</text>
</comment>
<accession>A0A1I5A7F2</accession>
<evidence type="ECO:0000256" key="6">
    <source>
        <dbReference type="ARBA" id="ARBA00023316"/>
    </source>
</evidence>
<dbReference type="InterPro" id="IPR038063">
    <property type="entry name" value="Transpep_catalytic_dom"/>
</dbReference>
<dbReference type="InterPro" id="IPR002477">
    <property type="entry name" value="Peptidoglycan-bd-like"/>
</dbReference>
<keyword evidence="5 7" id="KW-0573">Peptidoglycan synthesis</keyword>
<dbReference type="UniPathway" id="UPA00219"/>
<dbReference type="SUPFAM" id="SSF47090">
    <property type="entry name" value="PGBD-like"/>
    <property type="match status" value="1"/>
</dbReference>
<name>A0A1I5A7F2_9GAMM</name>
<sequence length="535" mass="59297">MITRQLARLALQFLLLTVAAAHAAPTEPSVRDLLDRPGLVQLPDDPDELFDANAVRRFYTRRGFQPAWTGPGCQAALQQLIGAIEDSESHGLSARDYHMDGLLGSGRCDATRELLATDAWLALAAHLHAGRVNPLTVEPDWTATRPTIDAVALLEQTLAAGDVAGALERLAPHDPLYAALREALARYRSYAARGGWVGIAPGPSLRRGDSGTRVGQLRARLQLSGLLEVEPETGIDTRFDDTVEDAVRRFQRRTNLEPDGVVGAQTLIQLNRRASHRIEQARANLERLRWLPEDMGRRHIRVNIADYRLEAWADGVLERVHQVIVGRQYRSTPSFSGQITRLVFSPWWEVPRSLAVKDKLPLFRRDPGALDRLGYVVIDRNGGVVDPAGIDWKTLSANNFPYRLRQRPGPKNALGVVKFLFPNAHDVYLHDTSEPALFSHARRSFSSGCIRVESALELARWVLAPMPEWTRERIDAAATAGVEQVVELREPVPVHLLYLTAVSDGNGGVRFIDDVYDRDPALITALDRAPPVVAP</sequence>
<dbReference type="Pfam" id="PF03734">
    <property type="entry name" value="YkuD"/>
    <property type="match status" value="1"/>
</dbReference>
<evidence type="ECO:0000256" key="7">
    <source>
        <dbReference type="PROSITE-ProRule" id="PRU01373"/>
    </source>
</evidence>
<evidence type="ECO:0000259" key="10">
    <source>
        <dbReference type="PROSITE" id="PS52029"/>
    </source>
</evidence>
<keyword evidence="12" id="KW-1185">Reference proteome</keyword>
<dbReference type="PANTHER" id="PTHR41533">
    <property type="entry name" value="L,D-TRANSPEPTIDASE HI_1667-RELATED"/>
    <property type="match status" value="1"/>
</dbReference>